<proteinExistence type="predicted"/>
<evidence type="ECO:0000313" key="2">
    <source>
        <dbReference type="Proteomes" id="UP001062846"/>
    </source>
</evidence>
<keyword evidence="2" id="KW-1185">Reference proteome</keyword>
<name>A0ACC0LBH5_RHOML</name>
<evidence type="ECO:0000313" key="1">
    <source>
        <dbReference type="EMBL" id="KAI8526090.1"/>
    </source>
</evidence>
<reference evidence="1" key="1">
    <citation type="submission" date="2022-02" db="EMBL/GenBank/DDBJ databases">
        <title>Plant Genome Project.</title>
        <authorList>
            <person name="Zhang R.-G."/>
        </authorList>
    </citation>
    <scope>NUCLEOTIDE SEQUENCE</scope>
    <source>
        <strain evidence="1">AT1</strain>
    </source>
</reference>
<dbReference type="Proteomes" id="UP001062846">
    <property type="component" value="Chromosome 13"/>
</dbReference>
<organism evidence="1 2">
    <name type="scientific">Rhododendron molle</name>
    <name type="common">Chinese azalea</name>
    <name type="synonym">Azalea mollis</name>
    <dbReference type="NCBI Taxonomy" id="49168"/>
    <lineage>
        <taxon>Eukaryota</taxon>
        <taxon>Viridiplantae</taxon>
        <taxon>Streptophyta</taxon>
        <taxon>Embryophyta</taxon>
        <taxon>Tracheophyta</taxon>
        <taxon>Spermatophyta</taxon>
        <taxon>Magnoliopsida</taxon>
        <taxon>eudicotyledons</taxon>
        <taxon>Gunneridae</taxon>
        <taxon>Pentapetalae</taxon>
        <taxon>asterids</taxon>
        <taxon>Ericales</taxon>
        <taxon>Ericaceae</taxon>
        <taxon>Ericoideae</taxon>
        <taxon>Rhodoreae</taxon>
        <taxon>Rhododendron</taxon>
    </lineage>
</organism>
<gene>
    <name evidence="1" type="ORF">RHMOL_Rhmol13G0282100</name>
</gene>
<dbReference type="EMBL" id="CM046400">
    <property type="protein sequence ID" value="KAI8526090.1"/>
    <property type="molecule type" value="Genomic_DNA"/>
</dbReference>
<accession>A0ACC0LBH5</accession>
<sequence>MREENRLETMKHRQRHLMSESLSKMSTTTSSGKRWNCAPVSDGSMEEEADLIKELKLLCYGSRKRCSGTKRQQRNQILKLKKESGK</sequence>
<protein>
    <submittedName>
        <fullName evidence="1">Uncharacterized protein</fullName>
    </submittedName>
</protein>
<comment type="caution">
    <text evidence="1">The sequence shown here is derived from an EMBL/GenBank/DDBJ whole genome shotgun (WGS) entry which is preliminary data.</text>
</comment>